<dbReference type="AlphaFoldDB" id="A0AAX4K1L4"/>
<gene>
    <name evidence="1" type="ORF">L201_006471</name>
</gene>
<name>A0AAX4K1L4_9TREE</name>
<protein>
    <submittedName>
        <fullName evidence="1">Uncharacterized protein</fullName>
    </submittedName>
</protein>
<dbReference type="Proteomes" id="UP001355207">
    <property type="component" value="Chromosome 9"/>
</dbReference>
<organism evidence="1 2">
    <name type="scientific">Kwoniella dendrophila CBS 6074</name>
    <dbReference type="NCBI Taxonomy" id="1295534"/>
    <lineage>
        <taxon>Eukaryota</taxon>
        <taxon>Fungi</taxon>
        <taxon>Dikarya</taxon>
        <taxon>Basidiomycota</taxon>
        <taxon>Agaricomycotina</taxon>
        <taxon>Tremellomycetes</taxon>
        <taxon>Tremellales</taxon>
        <taxon>Cryptococcaceae</taxon>
        <taxon>Kwoniella</taxon>
    </lineage>
</organism>
<dbReference type="GeneID" id="91097140"/>
<dbReference type="EMBL" id="CP144106">
    <property type="protein sequence ID" value="WWC91525.1"/>
    <property type="molecule type" value="Genomic_DNA"/>
</dbReference>
<sequence>MLSTKTPNFTSTHLKVDKKINKLSITIRLVKSLGVHRRPSSPKTQLKVKKMWTHRIDKQIYQEIKSNQVLLRGRAIKDEDLVEYML</sequence>
<evidence type="ECO:0000313" key="1">
    <source>
        <dbReference type="EMBL" id="WWC91525.1"/>
    </source>
</evidence>
<dbReference type="RefSeq" id="XP_066078287.1">
    <property type="nucleotide sequence ID" value="XM_066222190.1"/>
</dbReference>
<proteinExistence type="predicted"/>
<keyword evidence="2" id="KW-1185">Reference proteome</keyword>
<reference evidence="1 2" key="1">
    <citation type="submission" date="2024-01" db="EMBL/GenBank/DDBJ databases">
        <title>Comparative genomics of Cryptococcus and Kwoniella reveals pathogenesis evolution and contrasting modes of karyotype evolution via chromosome fusion or intercentromeric recombination.</title>
        <authorList>
            <person name="Coelho M.A."/>
            <person name="David-Palma M."/>
            <person name="Shea T."/>
            <person name="Bowers K."/>
            <person name="McGinley-Smith S."/>
            <person name="Mohammad A.W."/>
            <person name="Gnirke A."/>
            <person name="Yurkov A.M."/>
            <person name="Nowrousian M."/>
            <person name="Sun S."/>
            <person name="Cuomo C.A."/>
            <person name="Heitman J."/>
        </authorList>
    </citation>
    <scope>NUCLEOTIDE SEQUENCE [LARGE SCALE GENOMIC DNA]</scope>
    <source>
        <strain evidence="1 2">CBS 6074</strain>
    </source>
</reference>
<evidence type="ECO:0000313" key="2">
    <source>
        <dbReference type="Proteomes" id="UP001355207"/>
    </source>
</evidence>
<accession>A0AAX4K1L4</accession>